<evidence type="ECO:0000259" key="5">
    <source>
        <dbReference type="PROSITE" id="PS51123"/>
    </source>
</evidence>
<comment type="subcellular location">
    <subcellularLocation>
        <location evidence="1">Cell outer membrane</location>
    </subcellularLocation>
</comment>
<dbReference type="InterPro" id="IPR041544">
    <property type="entry name" value="MotY_N"/>
</dbReference>
<dbReference type="Pfam" id="PF18393">
    <property type="entry name" value="MotY_N"/>
    <property type="match status" value="1"/>
</dbReference>
<evidence type="ECO:0000256" key="4">
    <source>
        <dbReference type="SAM" id="SignalP"/>
    </source>
</evidence>
<dbReference type="InterPro" id="IPR006665">
    <property type="entry name" value="OmpA-like"/>
</dbReference>
<evidence type="ECO:0000313" key="7">
    <source>
        <dbReference type="Proteomes" id="UP001520878"/>
    </source>
</evidence>
<reference evidence="6 7" key="1">
    <citation type="submission" date="2021-10" db="EMBL/GenBank/DDBJ databases">
        <title>Draft genome of Aestuariibacter halophilus JC2043.</title>
        <authorList>
            <person name="Emsley S.A."/>
            <person name="Pfannmuller K.M."/>
            <person name="Ushijima B."/>
            <person name="Saw J.H."/>
            <person name="Videau P."/>
        </authorList>
    </citation>
    <scope>NUCLEOTIDE SEQUENCE [LARGE SCALE GENOMIC DNA]</scope>
    <source>
        <strain evidence="6 7">JC2043</strain>
    </source>
</reference>
<evidence type="ECO:0000256" key="3">
    <source>
        <dbReference type="PROSITE-ProRule" id="PRU00473"/>
    </source>
</evidence>
<dbReference type="PRINTS" id="PR01021">
    <property type="entry name" value="OMPADOMAIN"/>
</dbReference>
<dbReference type="InterPro" id="IPR050330">
    <property type="entry name" value="Bact_OuterMem_StrucFunc"/>
</dbReference>
<dbReference type="Proteomes" id="UP001520878">
    <property type="component" value="Unassembled WGS sequence"/>
</dbReference>
<feature type="signal peptide" evidence="4">
    <location>
        <begin position="1"/>
        <end position="20"/>
    </location>
</feature>
<keyword evidence="4" id="KW-0732">Signal</keyword>
<feature type="chain" id="PRO_5045252550" evidence="4">
    <location>
        <begin position="21"/>
        <end position="289"/>
    </location>
</feature>
<dbReference type="PANTHER" id="PTHR30329:SF17">
    <property type="entry name" value="LIPOPROTEIN YFIB-RELATED"/>
    <property type="match status" value="1"/>
</dbReference>
<dbReference type="Pfam" id="PF00691">
    <property type="entry name" value="OmpA"/>
    <property type="match status" value="1"/>
</dbReference>
<sequence length="289" mass="32946">MFKTRWLLALILVIPNLAFAGLRHYAADVPSSSWKLSEQSRLQCTLSHPIPGYGNALFTSMASKQLNMEFELDMLRLPKTYGVAAVYSVPPAWMPGEGQREIADMSLRKQFNGDLPEQAAWTMLSELEKGFWPTVYYADWYNPYDKVAVGLNASNFAPTYEAFVNCVANLLPFNFDDIAYTVLSYQKNSTELTKYSQKRLNMIGEYLKEDTDMELVLLDGYSDSYGGRWNNLQLSIRRAEAIQNYFEQMGVDPERIEVTGHGERRHVAGNSHAMDRAKNRRVVVRLAKP</sequence>
<organism evidence="6 7">
    <name type="scientific">Fluctibacter halophilus</name>
    <dbReference type="NCBI Taxonomy" id="226011"/>
    <lineage>
        <taxon>Bacteria</taxon>
        <taxon>Pseudomonadati</taxon>
        <taxon>Pseudomonadota</taxon>
        <taxon>Gammaproteobacteria</taxon>
        <taxon>Alteromonadales</taxon>
        <taxon>Alteromonadaceae</taxon>
        <taxon>Fluctibacter</taxon>
    </lineage>
</organism>
<comment type="caution">
    <text evidence="6">The sequence shown here is derived from an EMBL/GenBank/DDBJ whole genome shotgun (WGS) entry which is preliminary data.</text>
</comment>
<dbReference type="SUPFAM" id="SSF103088">
    <property type="entry name" value="OmpA-like"/>
    <property type="match status" value="1"/>
</dbReference>
<dbReference type="InterPro" id="IPR006664">
    <property type="entry name" value="OMP_bac"/>
</dbReference>
<keyword evidence="7" id="KW-1185">Reference proteome</keyword>
<dbReference type="CDD" id="cd07185">
    <property type="entry name" value="OmpA_C-like"/>
    <property type="match status" value="1"/>
</dbReference>
<protein>
    <submittedName>
        <fullName evidence="6">OmpA family protein</fullName>
    </submittedName>
</protein>
<dbReference type="PRINTS" id="PR01023">
    <property type="entry name" value="NAFLGMOTY"/>
</dbReference>
<gene>
    <name evidence="6" type="ORF">LJ739_11045</name>
</gene>
<dbReference type="PANTHER" id="PTHR30329">
    <property type="entry name" value="STATOR ELEMENT OF FLAGELLAR MOTOR COMPLEX"/>
    <property type="match status" value="1"/>
</dbReference>
<dbReference type="RefSeq" id="WP_229160438.1">
    <property type="nucleotide sequence ID" value="NZ_JAJEWP010000002.1"/>
</dbReference>
<dbReference type="Gene3D" id="2.60.40.2540">
    <property type="match status" value="1"/>
</dbReference>
<dbReference type="PROSITE" id="PS51123">
    <property type="entry name" value="OMPA_2"/>
    <property type="match status" value="1"/>
</dbReference>
<keyword evidence="2 3" id="KW-0472">Membrane</keyword>
<evidence type="ECO:0000256" key="2">
    <source>
        <dbReference type="ARBA" id="ARBA00023136"/>
    </source>
</evidence>
<dbReference type="InterPro" id="IPR036737">
    <property type="entry name" value="OmpA-like_sf"/>
</dbReference>
<accession>A0ABS8GAN8</accession>
<proteinExistence type="predicted"/>
<evidence type="ECO:0000256" key="1">
    <source>
        <dbReference type="ARBA" id="ARBA00004442"/>
    </source>
</evidence>
<feature type="domain" description="OmpA-like" evidence="5">
    <location>
        <begin position="173"/>
        <end position="289"/>
    </location>
</feature>
<dbReference type="Gene3D" id="3.30.1330.60">
    <property type="entry name" value="OmpA-like domain"/>
    <property type="match status" value="1"/>
</dbReference>
<name>A0ABS8GAN8_9ALTE</name>
<evidence type="ECO:0000313" key="6">
    <source>
        <dbReference type="EMBL" id="MCC2616779.1"/>
    </source>
</evidence>
<dbReference type="EMBL" id="JAJEWP010000002">
    <property type="protein sequence ID" value="MCC2616779.1"/>
    <property type="molecule type" value="Genomic_DNA"/>
</dbReference>